<dbReference type="InterPro" id="IPR037862">
    <property type="entry name" value="PLC-beta_PH"/>
</dbReference>
<dbReference type="Pfam" id="PF17787">
    <property type="entry name" value="PH_14"/>
    <property type="match status" value="1"/>
</dbReference>
<reference evidence="2" key="2">
    <citation type="submission" date="2025-08" db="UniProtKB">
        <authorList>
            <consortium name="Ensembl"/>
        </authorList>
    </citation>
    <scope>IDENTIFICATION</scope>
</reference>
<keyword evidence="3" id="KW-1185">Reference proteome</keyword>
<feature type="domain" description="PLC-beta PH" evidence="1">
    <location>
        <begin position="18"/>
        <end position="59"/>
    </location>
</feature>
<dbReference type="SUPFAM" id="SSF50729">
    <property type="entry name" value="PH domain-like"/>
    <property type="match status" value="1"/>
</dbReference>
<dbReference type="Proteomes" id="UP000314982">
    <property type="component" value="Unassembled WGS sequence"/>
</dbReference>
<dbReference type="GeneTree" id="ENSGT00940000160539"/>
<protein>
    <submittedName>
        <fullName evidence="2">Phospholipase C, beta 3 (phosphatidylinositol-specific)</fullName>
    </submittedName>
</protein>
<dbReference type="Ensembl" id="ENSHHUT00000062841.1">
    <property type="protein sequence ID" value="ENSHHUP00000060776.1"/>
    <property type="gene ID" value="ENSHHUG00000035942.1"/>
</dbReference>
<name>A0A4W5P7X7_9TELE</name>
<proteinExistence type="predicted"/>
<reference evidence="2" key="3">
    <citation type="submission" date="2025-09" db="UniProtKB">
        <authorList>
            <consortium name="Ensembl"/>
        </authorList>
    </citation>
    <scope>IDENTIFICATION</scope>
</reference>
<organism evidence="2 3">
    <name type="scientific">Hucho hucho</name>
    <name type="common">huchen</name>
    <dbReference type="NCBI Taxonomy" id="62062"/>
    <lineage>
        <taxon>Eukaryota</taxon>
        <taxon>Metazoa</taxon>
        <taxon>Chordata</taxon>
        <taxon>Craniata</taxon>
        <taxon>Vertebrata</taxon>
        <taxon>Euteleostomi</taxon>
        <taxon>Actinopterygii</taxon>
        <taxon>Neopterygii</taxon>
        <taxon>Teleostei</taxon>
        <taxon>Protacanthopterygii</taxon>
        <taxon>Salmoniformes</taxon>
        <taxon>Salmonidae</taxon>
        <taxon>Salmoninae</taxon>
        <taxon>Hucho</taxon>
    </lineage>
</organism>
<dbReference type="AlphaFoldDB" id="A0A4W5P7X7"/>
<evidence type="ECO:0000313" key="3">
    <source>
        <dbReference type="Proteomes" id="UP000314982"/>
    </source>
</evidence>
<dbReference type="Gene3D" id="2.30.29.240">
    <property type="match status" value="1"/>
</dbReference>
<accession>A0A4W5P7X7</accession>
<reference evidence="3" key="1">
    <citation type="submission" date="2018-06" db="EMBL/GenBank/DDBJ databases">
        <title>Genome assembly of Danube salmon.</title>
        <authorList>
            <person name="Macqueen D.J."/>
            <person name="Gundappa M.K."/>
        </authorList>
    </citation>
    <scope>NUCLEOTIDE SEQUENCE [LARGE SCALE GENOMIC DNA]</scope>
</reference>
<sequence>MAGAKPGVHALQLKPVSVHDILKRGSKFIKWDEEPNSNHPTLITLKVDPDGFFLYWTGGANMSEVAWKVRVRKVHMECGSDTGCDLLYLLLSLWMTLEDLPPRTVKRLTEIFFFSDMSVFEILAVMKSALQIKS</sequence>
<evidence type="ECO:0000313" key="2">
    <source>
        <dbReference type="Ensembl" id="ENSHHUP00000060776.1"/>
    </source>
</evidence>
<evidence type="ECO:0000259" key="1">
    <source>
        <dbReference type="Pfam" id="PF17787"/>
    </source>
</evidence>